<evidence type="ECO:0000256" key="1">
    <source>
        <dbReference type="ARBA" id="ARBA00004651"/>
    </source>
</evidence>
<dbReference type="PANTHER" id="PTHR30081:SF8">
    <property type="entry name" value="PROTEIN TRANSLOCASE SUBUNIT SECF"/>
    <property type="match status" value="1"/>
</dbReference>
<comment type="similarity">
    <text evidence="9">Belongs to the SecD/SecF family. SecF subfamily.</text>
</comment>
<feature type="transmembrane region" description="Helical" evidence="9">
    <location>
        <begin position="125"/>
        <end position="144"/>
    </location>
</feature>
<keyword evidence="5 9" id="KW-0653">Protein transport</keyword>
<comment type="caution">
    <text evidence="11">The sequence shown here is derived from an EMBL/GenBank/DDBJ whole genome shotgun (WGS) entry which is preliminary data.</text>
</comment>
<gene>
    <name evidence="9" type="primary">secF</name>
    <name evidence="11" type="ORF">A3G50_02290</name>
</gene>
<evidence type="ECO:0000256" key="4">
    <source>
        <dbReference type="ARBA" id="ARBA00022692"/>
    </source>
</evidence>
<keyword evidence="4 9" id="KW-0812">Transmembrane</keyword>
<keyword evidence="7 9" id="KW-0811">Translocation</keyword>
<feature type="transmembrane region" description="Helical" evidence="9">
    <location>
        <begin position="242"/>
        <end position="259"/>
    </location>
</feature>
<dbReference type="Pfam" id="PF02355">
    <property type="entry name" value="SecD_SecF_C"/>
    <property type="match status" value="1"/>
</dbReference>
<evidence type="ECO:0000256" key="3">
    <source>
        <dbReference type="ARBA" id="ARBA00022475"/>
    </source>
</evidence>
<dbReference type="Proteomes" id="UP000176633">
    <property type="component" value="Unassembled WGS sequence"/>
</dbReference>
<dbReference type="HAMAP" id="MF_01464_B">
    <property type="entry name" value="SecF_B"/>
    <property type="match status" value="1"/>
</dbReference>
<dbReference type="InterPro" id="IPR022646">
    <property type="entry name" value="SecD/SecF_CS"/>
</dbReference>
<dbReference type="PANTHER" id="PTHR30081">
    <property type="entry name" value="PROTEIN-EXPORT MEMBRANE PROTEIN SEC"/>
    <property type="match status" value="1"/>
</dbReference>
<reference evidence="11 12" key="1">
    <citation type="journal article" date="2016" name="Nat. Commun.">
        <title>Thousands of microbial genomes shed light on interconnected biogeochemical processes in an aquifer system.</title>
        <authorList>
            <person name="Anantharaman K."/>
            <person name="Brown C.T."/>
            <person name="Hug L.A."/>
            <person name="Sharon I."/>
            <person name="Castelle C.J."/>
            <person name="Probst A.J."/>
            <person name="Thomas B.C."/>
            <person name="Singh A."/>
            <person name="Wilkins M.J."/>
            <person name="Karaoz U."/>
            <person name="Brodie E.L."/>
            <person name="Williams K.H."/>
            <person name="Hubbard S.S."/>
            <person name="Banfield J.F."/>
        </authorList>
    </citation>
    <scope>NUCLEOTIDE SEQUENCE [LARGE SCALE GENOMIC DNA]</scope>
</reference>
<dbReference type="NCBIfam" id="TIGR00966">
    <property type="entry name" value="transloc_SecF"/>
    <property type="match status" value="1"/>
</dbReference>
<dbReference type="SUPFAM" id="SSF82866">
    <property type="entry name" value="Multidrug efflux transporter AcrB transmembrane domain"/>
    <property type="match status" value="1"/>
</dbReference>
<dbReference type="PRINTS" id="PR01755">
    <property type="entry name" value="SECFTRNLCASE"/>
</dbReference>
<evidence type="ECO:0000313" key="11">
    <source>
        <dbReference type="EMBL" id="OGG43008.1"/>
    </source>
</evidence>
<keyword evidence="8 9" id="KW-0472">Membrane</keyword>
<feature type="transmembrane region" description="Helical" evidence="9">
    <location>
        <begin position="265"/>
        <end position="292"/>
    </location>
</feature>
<sequence length="296" mass="33760">MNIIKHRNIFFMFSGVLILASIFAFFFFGVRQGIDLAGGTNWQIQIKNPAVKDSDLKSVLGIISGYSDLTVKSLSDRDFIIRFSSISEENHQKYYQVLKEKFGEVEERSFESIGPTIGRELRQRFIWAFVLGLLGILFYVAWAFRKVSYPIKSWKYGVIVILCAFHDIIIPIGLMTFLGWRQGVEINTNFIVALMFILGYSINDTIIIFDRVRENLSLANRGHFDFAGLINAAVRQTFSRSINTSLTTVLAISPLYFVGPLSLKYFILTLILGIIVGAYSSIFFASPLLYVWHRKK</sequence>
<dbReference type="Gene3D" id="1.20.1640.10">
    <property type="entry name" value="Multidrug efflux transporter AcrB transmembrane domain"/>
    <property type="match status" value="1"/>
</dbReference>
<comment type="subunit">
    <text evidence="9">Forms a complex with SecD. Part of the essential Sec protein translocation apparatus which comprises SecA, SecYEG and auxiliary proteins SecDF. Other proteins may also be involved.</text>
</comment>
<organism evidence="11 12">
    <name type="scientific">Candidatus Jorgensenbacteria bacterium RIFCSPLOWO2_12_FULL_42_11</name>
    <dbReference type="NCBI Taxonomy" id="1798473"/>
    <lineage>
        <taxon>Bacteria</taxon>
        <taxon>Candidatus Joergenseniibacteriota</taxon>
    </lineage>
</organism>
<proteinExistence type="inferred from homology"/>
<dbReference type="InterPro" id="IPR022645">
    <property type="entry name" value="SecD/SecF_bac"/>
</dbReference>
<protein>
    <recommendedName>
        <fullName evidence="9">Protein-export membrane protein SecF</fullName>
    </recommendedName>
</protein>
<evidence type="ECO:0000313" key="12">
    <source>
        <dbReference type="Proteomes" id="UP000176633"/>
    </source>
</evidence>
<feature type="transmembrane region" description="Helical" evidence="9">
    <location>
        <begin position="156"/>
        <end position="178"/>
    </location>
</feature>
<dbReference type="GO" id="GO:0006605">
    <property type="term" value="P:protein targeting"/>
    <property type="evidence" value="ECO:0007669"/>
    <property type="project" value="UniProtKB-UniRule"/>
</dbReference>
<feature type="domain" description="Protein export membrane protein SecD/SecF C-terminal" evidence="10">
    <location>
        <begin position="96"/>
        <end position="294"/>
    </location>
</feature>
<feature type="transmembrane region" description="Helical" evidence="9">
    <location>
        <begin position="190"/>
        <end position="209"/>
    </location>
</feature>
<dbReference type="EMBL" id="MFKM01000028">
    <property type="protein sequence ID" value="OGG43008.1"/>
    <property type="molecule type" value="Genomic_DNA"/>
</dbReference>
<dbReference type="InterPro" id="IPR005665">
    <property type="entry name" value="SecF_bac"/>
</dbReference>
<dbReference type="GO" id="GO:0015450">
    <property type="term" value="F:protein-transporting ATPase activity"/>
    <property type="evidence" value="ECO:0007669"/>
    <property type="project" value="InterPro"/>
</dbReference>
<keyword evidence="2 9" id="KW-0813">Transport</keyword>
<feature type="transmembrane region" description="Helical" evidence="9">
    <location>
        <begin position="9"/>
        <end position="30"/>
    </location>
</feature>
<name>A0A1F6C1Q9_9BACT</name>
<evidence type="ECO:0000256" key="2">
    <source>
        <dbReference type="ARBA" id="ARBA00022448"/>
    </source>
</evidence>
<dbReference type="GO" id="GO:0005886">
    <property type="term" value="C:plasma membrane"/>
    <property type="evidence" value="ECO:0007669"/>
    <property type="project" value="UniProtKB-SubCell"/>
</dbReference>
<comment type="subcellular location">
    <subcellularLocation>
        <location evidence="1 9">Cell membrane</location>
        <topology evidence="1 9">Multi-pass membrane protein</topology>
    </subcellularLocation>
</comment>
<evidence type="ECO:0000256" key="5">
    <source>
        <dbReference type="ARBA" id="ARBA00022927"/>
    </source>
</evidence>
<dbReference type="STRING" id="1798473.A3G50_02290"/>
<dbReference type="InterPro" id="IPR022813">
    <property type="entry name" value="SecD/SecF_arch_bac"/>
</dbReference>
<comment type="function">
    <text evidence="9">Part of the Sec protein translocase complex. Interacts with the SecYEG preprotein conducting channel. SecDF uses the proton motive force (PMF) to complete protein translocation after the ATP-dependent function of SecA.</text>
</comment>
<keyword evidence="6 9" id="KW-1133">Transmembrane helix</keyword>
<dbReference type="GO" id="GO:0065002">
    <property type="term" value="P:intracellular protein transmembrane transport"/>
    <property type="evidence" value="ECO:0007669"/>
    <property type="project" value="UniProtKB-UniRule"/>
</dbReference>
<evidence type="ECO:0000256" key="9">
    <source>
        <dbReference type="HAMAP-Rule" id="MF_01464"/>
    </source>
</evidence>
<dbReference type="Pfam" id="PF07549">
    <property type="entry name" value="Sec_GG"/>
    <property type="match status" value="1"/>
</dbReference>
<dbReference type="AlphaFoldDB" id="A0A1F6C1Q9"/>
<dbReference type="InterPro" id="IPR048634">
    <property type="entry name" value="SecD_SecF_C"/>
</dbReference>
<evidence type="ECO:0000256" key="7">
    <source>
        <dbReference type="ARBA" id="ARBA00023010"/>
    </source>
</evidence>
<evidence type="ECO:0000259" key="10">
    <source>
        <dbReference type="Pfam" id="PF02355"/>
    </source>
</evidence>
<evidence type="ECO:0000256" key="6">
    <source>
        <dbReference type="ARBA" id="ARBA00022989"/>
    </source>
</evidence>
<evidence type="ECO:0000256" key="8">
    <source>
        <dbReference type="ARBA" id="ARBA00023136"/>
    </source>
</evidence>
<keyword evidence="3 9" id="KW-1003">Cell membrane</keyword>
<dbReference type="GO" id="GO:0043952">
    <property type="term" value="P:protein transport by the Sec complex"/>
    <property type="evidence" value="ECO:0007669"/>
    <property type="project" value="UniProtKB-UniRule"/>
</dbReference>
<accession>A0A1F6C1Q9</accession>